<evidence type="ECO:0000313" key="2">
    <source>
        <dbReference type="EMBL" id="PLW23256.1"/>
    </source>
</evidence>
<dbReference type="Proteomes" id="UP000235392">
    <property type="component" value="Unassembled WGS sequence"/>
</dbReference>
<gene>
    <name evidence="2" type="ORF">PCASD_16411</name>
</gene>
<sequence length="74" mass="8890">MPTKSWDPRDFFHWFLLTCAPLQSRFLFFFGFRVQALSYTFVLDRLCIRTNHCFLRKIHQVLQQNSQSTFLVGS</sequence>
<name>A0A2N5TCQ0_9BASI</name>
<keyword evidence="1" id="KW-0472">Membrane</keyword>
<keyword evidence="1" id="KW-1133">Transmembrane helix</keyword>
<proteinExistence type="predicted"/>
<comment type="caution">
    <text evidence="2">The sequence shown here is derived from an EMBL/GenBank/DDBJ whole genome shotgun (WGS) entry which is preliminary data.</text>
</comment>
<feature type="transmembrane region" description="Helical" evidence="1">
    <location>
        <begin position="12"/>
        <end position="32"/>
    </location>
</feature>
<evidence type="ECO:0000313" key="3">
    <source>
        <dbReference type="Proteomes" id="UP000235392"/>
    </source>
</evidence>
<evidence type="ECO:0000256" key="1">
    <source>
        <dbReference type="SAM" id="Phobius"/>
    </source>
</evidence>
<dbReference type="EMBL" id="PGCI01000638">
    <property type="protein sequence ID" value="PLW23256.1"/>
    <property type="molecule type" value="Genomic_DNA"/>
</dbReference>
<accession>A0A2N5TCQ0</accession>
<organism evidence="2 3">
    <name type="scientific">Puccinia coronata f. sp. avenae</name>
    <dbReference type="NCBI Taxonomy" id="200324"/>
    <lineage>
        <taxon>Eukaryota</taxon>
        <taxon>Fungi</taxon>
        <taxon>Dikarya</taxon>
        <taxon>Basidiomycota</taxon>
        <taxon>Pucciniomycotina</taxon>
        <taxon>Pucciniomycetes</taxon>
        <taxon>Pucciniales</taxon>
        <taxon>Pucciniaceae</taxon>
        <taxon>Puccinia</taxon>
    </lineage>
</organism>
<dbReference type="AlphaFoldDB" id="A0A2N5TCQ0"/>
<protein>
    <submittedName>
        <fullName evidence="2">Uncharacterized protein</fullName>
    </submittedName>
</protein>
<reference evidence="2 3" key="1">
    <citation type="submission" date="2017-11" db="EMBL/GenBank/DDBJ databases">
        <title>De novo assembly and phasing of dikaryotic genomes from two isolates of Puccinia coronata f. sp. avenae, the causal agent of oat crown rust.</title>
        <authorList>
            <person name="Miller M.E."/>
            <person name="Zhang Y."/>
            <person name="Omidvar V."/>
            <person name="Sperschneider J."/>
            <person name="Schwessinger B."/>
            <person name="Raley C."/>
            <person name="Palmer J.M."/>
            <person name="Garnica D."/>
            <person name="Upadhyaya N."/>
            <person name="Rathjen J."/>
            <person name="Taylor J.M."/>
            <person name="Park R.F."/>
            <person name="Dodds P.N."/>
            <person name="Hirsch C.D."/>
            <person name="Kianian S.F."/>
            <person name="Figueroa M."/>
        </authorList>
    </citation>
    <scope>NUCLEOTIDE SEQUENCE [LARGE SCALE GENOMIC DNA]</scope>
    <source>
        <strain evidence="2">12SD80</strain>
    </source>
</reference>
<keyword evidence="1" id="KW-0812">Transmembrane</keyword>